<keyword evidence="7 10" id="KW-0408">Iron</keyword>
<comment type="subcellular location">
    <subcellularLocation>
        <location evidence="10">Cytoplasm</location>
    </subcellularLocation>
</comment>
<keyword evidence="10" id="KW-0001">2Fe-2S</keyword>
<proteinExistence type="inferred from homology"/>
<dbReference type="EMBL" id="LIZX01000032">
    <property type="protein sequence ID" value="KPJ69075.1"/>
    <property type="molecule type" value="Genomic_DNA"/>
</dbReference>
<dbReference type="GO" id="GO:0051537">
    <property type="term" value="F:2 iron, 2 sulfur cluster binding"/>
    <property type="evidence" value="ECO:0007669"/>
    <property type="project" value="UniProtKB-UniRule"/>
</dbReference>
<comment type="subunit">
    <text evidence="10">Homodimer. Forms a heterotetramer with IscU, interacts with other sulfur acceptors.</text>
</comment>
<evidence type="ECO:0000256" key="4">
    <source>
        <dbReference type="ARBA" id="ARBA00022679"/>
    </source>
</evidence>
<dbReference type="SUPFAM" id="SSF53383">
    <property type="entry name" value="PLP-dependent transferases"/>
    <property type="match status" value="1"/>
</dbReference>
<dbReference type="InterPro" id="IPR015421">
    <property type="entry name" value="PyrdxlP-dep_Trfase_major"/>
</dbReference>
<keyword evidence="6 10" id="KW-0663">Pyridoxal phosphate</keyword>
<dbReference type="InterPro" id="IPR010240">
    <property type="entry name" value="Cys_deSase_IscS"/>
</dbReference>
<evidence type="ECO:0000256" key="1">
    <source>
        <dbReference type="ARBA" id="ARBA00001933"/>
    </source>
</evidence>
<gene>
    <name evidence="10" type="primary">iscS</name>
    <name evidence="13" type="ORF">AMJ44_04645</name>
</gene>
<keyword evidence="4 10" id="KW-0808">Transferase</keyword>
<comment type="catalytic activity">
    <reaction evidence="9 10">
        <text>(sulfur carrier)-H + L-cysteine = (sulfur carrier)-SH + L-alanine</text>
        <dbReference type="Rhea" id="RHEA:43892"/>
        <dbReference type="Rhea" id="RHEA-COMP:14737"/>
        <dbReference type="Rhea" id="RHEA-COMP:14739"/>
        <dbReference type="ChEBI" id="CHEBI:29917"/>
        <dbReference type="ChEBI" id="CHEBI:35235"/>
        <dbReference type="ChEBI" id="CHEBI:57972"/>
        <dbReference type="ChEBI" id="CHEBI:64428"/>
        <dbReference type="EC" id="2.8.1.7"/>
    </reaction>
</comment>
<evidence type="ECO:0000256" key="2">
    <source>
        <dbReference type="ARBA" id="ARBA00006490"/>
    </source>
</evidence>
<evidence type="ECO:0000256" key="6">
    <source>
        <dbReference type="ARBA" id="ARBA00022898"/>
    </source>
</evidence>
<feature type="binding site" description="via persulfide group" evidence="10">
    <location>
        <position position="325"/>
    </location>
    <ligand>
        <name>[2Fe-2S] cluster</name>
        <dbReference type="ChEBI" id="CHEBI:190135"/>
        <note>ligand shared with IscU</note>
    </ligand>
</feature>
<dbReference type="Gene3D" id="1.10.260.50">
    <property type="match status" value="1"/>
</dbReference>
<dbReference type="GO" id="GO:0044571">
    <property type="term" value="P:[2Fe-2S] cluster assembly"/>
    <property type="evidence" value="ECO:0007669"/>
    <property type="project" value="UniProtKB-UniRule"/>
</dbReference>
<feature type="binding site" evidence="10">
    <location>
        <position position="179"/>
    </location>
    <ligand>
        <name>pyridoxal 5'-phosphate</name>
        <dbReference type="ChEBI" id="CHEBI:597326"/>
    </ligand>
</feature>
<evidence type="ECO:0000256" key="8">
    <source>
        <dbReference type="ARBA" id="ARBA00023014"/>
    </source>
</evidence>
<dbReference type="AlphaFoldDB" id="A0A0S7Y3G8"/>
<evidence type="ECO:0000313" key="14">
    <source>
        <dbReference type="Proteomes" id="UP000051861"/>
    </source>
</evidence>
<dbReference type="GO" id="GO:0006520">
    <property type="term" value="P:amino acid metabolic process"/>
    <property type="evidence" value="ECO:0007669"/>
    <property type="project" value="InterPro"/>
</dbReference>
<keyword evidence="5 10" id="KW-0479">Metal-binding</keyword>
<protein>
    <recommendedName>
        <fullName evidence="10">Cysteine desulfurase IscS</fullName>
        <ecNumber evidence="10">2.8.1.7</ecNumber>
    </recommendedName>
</protein>
<dbReference type="Proteomes" id="UP000051861">
    <property type="component" value="Unassembled WGS sequence"/>
</dbReference>
<feature type="binding site" evidence="10">
    <location>
        <position position="151"/>
    </location>
    <ligand>
        <name>pyridoxal 5'-phosphate</name>
        <dbReference type="ChEBI" id="CHEBI:597326"/>
    </ligand>
</feature>
<dbReference type="GO" id="GO:0046872">
    <property type="term" value="F:metal ion binding"/>
    <property type="evidence" value="ECO:0007669"/>
    <property type="project" value="UniProtKB-KW"/>
</dbReference>
<feature type="domain" description="Aminotransferase class V" evidence="12">
    <location>
        <begin position="4"/>
        <end position="365"/>
    </location>
</feature>
<sequence length="389" mass="43091">MKKIYLDHAATTPTHPEVVEEMRPYFSEKFGNPSSIHFFGREAKTAIEKARERVAELISAKSEEIVFTSGGTESNNFTLHGIAYANEKKGNHIITTPIEHHALLEPCKFLESRGLKVTYLPVDKHGLVNPEDVRKAVTDKTILVSVMHANNEIGTIEPISEISRIVKEKEIYFHTDAVQTVGAIPVNIDELGVDLLSISSHKLYGPKGVGALYVRKGTRMIPFLRGGEQERNRRASTENVTGIIGFGKACELARIELQSRIEHLTPLRDKLINGIMDKIPDVVLNGHPTQRLPKNVDIAVKYVEGESMLLNLDMEGIACSTGSACSSGSLEPSHVLLAIGLSPELAHGSLRFTLGRLTIEKDIEYVLEILPRIVKKLRELSPLSKKEKQ</sequence>
<evidence type="ECO:0000259" key="12">
    <source>
        <dbReference type="Pfam" id="PF00266"/>
    </source>
</evidence>
<evidence type="ECO:0000256" key="5">
    <source>
        <dbReference type="ARBA" id="ARBA00022723"/>
    </source>
</evidence>
<dbReference type="GO" id="GO:0031071">
    <property type="term" value="F:cysteine desulfurase activity"/>
    <property type="evidence" value="ECO:0007669"/>
    <property type="project" value="UniProtKB-UniRule"/>
</dbReference>
<evidence type="ECO:0000313" key="13">
    <source>
        <dbReference type="EMBL" id="KPJ69075.1"/>
    </source>
</evidence>
<comment type="pathway">
    <text evidence="10">Cofactor biosynthesis; iron-sulfur cluster biosynthesis.</text>
</comment>
<dbReference type="InterPro" id="IPR017772">
    <property type="entry name" value="Cys_deSase_NifS_bac/arc"/>
</dbReference>
<feature type="binding site" evidence="10">
    <location>
        <position position="237"/>
    </location>
    <ligand>
        <name>pyridoxal 5'-phosphate</name>
        <dbReference type="ChEBI" id="CHEBI:597326"/>
    </ligand>
</feature>
<dbReference type="InterPro" id="IPR015422">
    <property type="entry name" value="PyrdxlP-dep_Trfase_small"/>
</dbReference>
<feature type="active site" description="Cysteine persulfide intermediate" evidence="10">
    <location>
        <position position="325"/>
    </location>
</feature>
<accession>A0A0S7Y3G8</accession>
<dbReference type="InterPro" id="IPR016454">
    <property type="entry name" value="Cysteine_dSase"/>
</dbReference>
<dbReference type="GO" id="GO:0030170">
    <property type="term" value="F:pyridoxal phosphate binding"/>
    <property type="evidence" value="ECO:0007669"/>
    <property type="project" value="UniProtKB-UniRule"/>
</dbReference>
<dbReference type="NCBIfam" id="TIGR03402">
    <property type="entry name" value="FeS_nifS"/>
    <property type="match status" value="1"/>
</dbReference>
<dbReference type="PANTHER" id="PTHR11601">
    <property type="entry name" value="CYSTEINE DESULFURYLASE FAMILY MEMBER"/>
    <property type="match status" value="1"/>
</dbReference>
<feature type="binding site" evidence="10">
    <location>
        <begin position="199"/>
        <end position="201"/>
    </location>
    <ligand>
        <name>pyridoxal 5'-phosphate</name>
        <dbReference type="ChEBI" id="CHEBI:597326"/>
    </ligand>
</feature>
<dbReference type="PIRSF" id="PIRSF005572">
    <property type="entry name" value="NifS"/>
    <property type="match status" value="1"/>
</dbReference>
<dbReference type="Gene3D" id="3.90.1150.10">
    <property type="entry name" value="Aspartate Aminotransferase, domain 1"/>
    <property type="match status" value="1"/>
</dbReference>
<evidence type="ECO:0000256" key="11">
    <source>
        <dbReference type="RuleBase" id="RU004504"/>
    </source>
</evidence>
<keyword evidence="3 10" id="KW-0963">Cytoplasm</keyword>
<feature type="modified residue" description="N6-(pyridoxal phosphate)lysine" evidence="10">
    <location>
        <position position="202"/>
    </location>
</feature>
<dbReference type="Gene3D" id="3.40.640.10">
    <property type="entry name" value="Type I PLP-dependent aspartate aminotransferase-like (Major domain)"/>
    <property type="match status" value="1"/>
</dbReference>
<comment type="cofactor">
    <cofactor evidence="1 10 11">
        <name>pyridoxal 5'-phosphate</name>
        <dbReference type="ChEBI" id="CHEBI:597326"/>
    </cofactor>
</comment>
<keyword evidence="8 10" id="KW-0411">Iron-sulfur</keyword>
<dbReference type="PROSITE" id="PS00595">
    <property type="entry name" value="AA_TRANSFER_CLASS_5"/>
    <property type="match status" value="1"/>
</dbReference>
<dbReference type="GO" id="GO:1990221">
    <property type="term" value="C:L-cysteine desulfurase complex"/>
    <property type="evidence" value="ECO:0007669"/>
    <property type="project" value="UniProtKB-ARBA"/>
</dbReference>
<dbReference type="PANTHER" id="PTHR11601:SF34">
    <property type="entry name" value="CYSTEINE DESULFURASE"/>
    <property type="match status" value="1"/>
</dbReference>
<dbReference type="HAMAP" id="MF_00331">
    <property type="entry name" value="Cys_desulf_IscS"/>
    <property type="match status" value="1"/>
</dbReference>
<evidence type="ECO:0000256" key="9">
    <source>
        <dbReference type="ARBA" id="ARBA00050776"/>
    </source>
</evidence>
<dbReference type="NCBIfam" id="NF002806">
    <property type="entry name" value="PRK02948.1"/>
    <property type="match status" value="1"/>
</dbReference>
<feature type="binding site" evidence="10">
    <location>
        <begin position="71"/>
        <end position="72"/>
    </location>
    <ligand>
        <name>pyridoxal 5'-phosphate</name>
        <dbReference type="ChEBI" id="CHEBI:597326"/>
    </ligand>
</feature>
<dbReference type="PATRIC" id="fig|1703775.3.peg.1552"/>
<reference evidence="13 14" key="1">
    <citation type="journal article" date="2015" name="Microbiome">
        <title>Genomic resolution of linkages in carbon, nitrogen, and sulfur cycling among widespread estuary sediment bacteria.</title>
        <authorList>
            <person name="Baker B.J."/>
            <person name="Lazar C.S."/>
            <person name="Teske A.P."/>
            <person name="Dick G.J."/>
        </authorList>
    </citation>
    <scope>NUCLEOTIDE SEQUENCE [LARGE SCALE GENOMIC DNA]</scope>
    <source>
        <strain evidence="13">DG_54_3</strain>
    </source>
</reference>
<dbReference type="Pfam" id="PF00266">
    <property type="entry name" value="Aminotran_5"/>
    <property type="match status" value="1"/>
</dbReference>
<evidence type="ECO:0000256" key="7">
    <source>
        <dbReference type="ARBA" id="ARBA00023004"/>
    </source>
</evidence>
<dbReference type="InterPro" id="IPR000192">
    <property type="entry name" value="Aminotrans_V_dom"/>
</dbReference>
<comment type="function">
    <text evidence="10">Master enzyme that delivers sulfur to a number of partners involved in Fe-S cluster assembly, tRNA modification or cofactor biosynthesis. Catalyzes the removal of elemental sulfur atoms from cysteine to produce alanine. Functions as a sulfur delivery protein for Fe-S cluster synthesis onto IscU, an Fe-S scaffold assembly protein, as well as other S acceptor proteins.</text>
</comment>
<evidence type="ECO:0000256" key="10">
    <source>
        <dbReference type="HAMAP-Rule" id="MF_00331"/>
    </source>
</evidence>
<name>A0A0S7Y3G8_UNCSA</name>
<dbReference type="EC" id="2.8.1.7" evidence="10"/>
<dbReference type="InterPro" id="IPR015424">
    <property type="entry name" value="PyrdxlP-dep_Trfase"/>
</dbReference>
<organism evidence="13 14">
    <name type="scientific">candidate division WOR-1 bacterium DG_54_3</name>
    <dbReference type="NCBI Taxonomy" id="1703775"/>
    <lineage>
        <taxon>Bacteria</taxon>
        <taxon>Bacillati</taxon>
        <taxon>Saganbacteria</taxon>
    </lineage>
</organism>
<comment type="similarity">
    <text evidence="2 10">Belongs to the class-V pyridoxal-phosphate-dependent aminotransferase family. NifS/IscS subfamily.</text>
</comment>
<dbReference type="FunFam" id="3.40.640.10:FF:000084">
    <property type="entry name" value="IscS-like cysteine desulfurase"/>
    <property type="match status" value="1"/>
</dbReference>
<dbReference type="UniPathway" id="UPA00266"/>
<comment type="caution">
    <text evidence="13">The sequence shown here is derived from an EMBL/GenBank/DDBJ whole genome shotgun (WGS) entry which is preliminary data.</text>
</comment>
<dbReference type="InterPro" id="IPR020578">
    <property type="entry name" value="Aminotrans_V_PyrdxlP_BS"/>
</dbReference>
<evidence type="ECO:0000256" key="3">
    <source>
        <dbReference type="ARBA" id="ARBA00022490"/>
    </source>
</evidence>